<dbReference type="InterPro" id="IPR036505">
    <property type="entry name" value="Amidase/PGRP_sf"/>
</dbReference>
<proteinExistence type="inferred from homology"/>
<dbReference type="Gene3D" id="3.40.80.10">
    <property type="entry name" value="Peptidoglycan recognition protein-like"/>
    <property type="match status" value="1"/>
</dbReference>
<sequence>MTMRLLYLVLLLVPACVLGQSACNRLSMISRAGWGAVPPRASTPLSHPTQKVVIHHSDSYWTHVFNWGGYTSQGEYMDRVKEIQEEHMDKNWDDIGYNFLIDGYGNVYEGRGWDNKGAHTPCCNSIAIGINFLGYFEDDLPTSAALEAGKNLIACGVAMGKIRSGYDMNCHSDLGASSGNTDCPGAALCGYARRHFTGL</sequence>
<keyword evidence="6" id="KW-1185">Reference proteome</keyword>
<organism evidence="5 6">
    <name type="scientific">Branchiostoma lanceolatum</name>
    <name type="common">Common lancelet</name>
    <name type="synonym">Amphioxus lanceolatum</name>
    <dbReference type="NCBI Taxonomy" id="7740"/>
    <lineage>
        <taxon>Eukaryota</taxon>
        <taxon>Metazoa</taxon>
        <taxon>Chordata</taxon>
        <taxon>Cephalochordata</taxon>
        <taxon>Leptocardii</taxon>
        <taxon>Amphioxiformes</taxon>
        <taxon>Branchiostomatidae</taxon>
        <taxon>Branchiostoma</taxon>
    </lineage>
</organism>
<evidence type="ECO:0000259" key="4">
    <source>
        <dbReference type="SMART" id="SM00701"/>
    </source>
</evidence>
<dbReference type="GO" id="GO:0009253">
    <property type="term" value="P:peptidoglycan catabolic process"/>
    <property type="evidence" value="ECO:0007669"/>
    <property type="project" value="InterPro"/>
</dbReference>
<feature type="signal peptide" evidence="2">
    <location>
        <begin position="1"/>
        <end position="19"/>
    </location>
</feature>
<gene>
    <name evidence="5" type="primary">PGLYRP1</name>
    <name evidence="5" type="ORF">BLAG_LOCUS1550</name>
</gene>
<name>A0A8J9W429_BRALA</name>
<dbReference type="SMART" id="SM00644">
    <property type="entry name" value="Ami_2"/>
    <property type="match status" value="1"/>
</dbReference>
<dbReference type="FunFam" id="3.40.80.10:FF:000017">
    <property type="entry name" value="Uncharacterized protein"/>
    <property type="match status" value="1"/>
</dbReference>
<dbReference type="InterPro" id="IPR015510">
    <property type="entry name" value="PGRP"/>
</dbReference>
<dbReference type="PANTHER" id="PTHR11022">
    <property type="entry name" value="PEPTIDOGLYCAN RECOGNITION PROTEIN"/>
    <property type="match status" value="1"/>
</dbReference>
<keyword evidence="2" id="KW-0732">Signal</keyword>
<dbReference type="SUPFAM" id="SSF55846">
    <property type="entry name" value="N-acetylmuramoyl-L-alanine amidase-like"/>
    <property type="match status" value="1"/>
</dbReference>
<feature type="domain" description="Peptidoglycan recognition protein family" evidence="4">
    <location>
        <begin position="26"/>
        <end position="175"/>
    </location>
</feature>
<dbReference type="OrthoDB" id="10001926at2759"/>
<dbReference type="AlphaFoldDB" id="A0A8J9W429"/>
<dbReference type="InterPro" id="IPR002502">
    <property type="entry name" value="Amidase_domain"/>
</dbReference>
<evidence type="ECO:0000256" key="2">
    <source>
        <dbReference type="SAM" id="SignalP"/>
    </source>
</evidence>
<dbReference type="GO" id="GO:0008270">
    <property type="term" value="F:zinc ion binding"/>
    <property type="evidence" value="ECO:0007669"/>
    <property type="project" value="InterPro"/>
</dbReference>
<dbReference type="InterPro" id="IPR006619">
    <property type="entry name" value="PGRP_domain_met/bac"/>
</dbReference>
<feature type="domain" description="N-acetylmuramoyl-L-alanine amidase" evidence="3">
    <location>
        <begin position="37"/>
        <end position="185"/>
    </location>
</feature>
<dbReference type="Pfam" id="PF01510">
    <property type="entry name" value="Amidase_2"/>
    <property type="match status" value="1"/>
</dbReference>
<feature type="chain" id="PRO_5035423560" evidence="2">
    <location>
        <begin position="20"/>
        <end position="199"/>
    </location>
</feature>
<dbReference type="CDD" id="cd06583">
    <property type="entry name" value="PGRP"/>
    <property type="match status" value="1"/>
</dbReference>
<dbReference type="PANTHER" id="PTHR11022:SF41">
    <property type="entry name" value="PEPTIDOGLYCAN-RECOGNITION PROTEIN LC-RELATED"/>
    <property type="match status" value="1"/>
</dbReference>
<dbReference type="GO" id="GO:0008745">
    <property type="term" value="F:N-acetylmuramoyl-L-alanine amidase activity"/>
    <property type="evidence" value="ECO:0007669"/>
    <property type="project" value="InterPro"/>
</dbReference>
<dbReference type="SMART" id="SM00701">
    <property type="entry name" value="PGRP"/>
    <property type="match status" value="1"/>
</dbReference>
<evidence type="ECO:0000259" key="3">
    <source>
        <dbReference type="SMART" id="SM00644"/>
    </source>
</evidence>
<protein>
    <submittedName>
        <fullName evidence="5">PGLYRP1 protein</fullName>
    </submittedName>
</protein>
<comment type="similarity">
    <text evidence="1">Belongs to the N-acetylmuramoyl-L-alanine amidase 2 family.</text>
</comment>
<reference evidence="5" key="1">
    <citation type="submission" date="2022-01" db="EMBL/GenBank/DDBJ databases">
        <authorList>
            <person name="Braso-Vives M."/>
        </authorList>
    </citation>
    <scope>NUCLEOTIDE SEQUENCE</scope>
</reference>
<accession>A0A8J9W429</accession>
<evidence type="ECO:0000313" key="5">
    <source>
        <dbReference type="EMBL" id="CAH1232406.1"/>
    </source>
</evidence>
<evidence type="ECO:0000256" key="1">
    <source>
        <dbReference type="ARBA" id="ARBA00007553"/>
    </source>
</evidence>
<evidence type="ECO:0000313" key="6">
    <source>
        <dbReference type="Proteomes" id="UP000838412"/>
    </source>
</evidence>
<dbReference type="EMBL" id="OV696686">
    <property type="protein sequence ID" value="CAH1232406.1"/>
    <property type="molecule type" value="Genomic_DNA"/>
</dbReference>
<dbReference type="Proteomes" id="UP000838412">
    <property type="component" value="Chromosome 1"/>
</dbReference>